<sequence length="166" mass="18235">MESSRSISLATRPVDVYYSDLACRHPSGTSFMNTALKGYLDNGNNSGNDGTGDLVFGLGWIMGICFVSIAYLTTNVVYLFFAQYNGLRNVRFYWSIWDIVVSIGVVEAVAAFGLFKTKCSLGQDGWQRNVKIGAAATGCSFRSVGDYLRRMVDQDGPTLLYICLMA</sequence>
<feature type="transmembrane region" description="Helical" evidence="1">
    <location>
        <begin position="54"/>
        <end position="80"/>
    </location>
</feature>
<name>A0A8S9MZX3_BRACR</name>
<keyword evidence="1" id="KW-0472">Membrane</keyword>
<evidence type="ECO:0000313" key="2">
    <source>
        <dbReference type="EMBL" id="KAF3486090.1"/>
    </source>
</evidence>
<dbReference type="EMBL" id="QGKX02002183">
    <property type="protein sequence ID" value="KAF3486090.1"/>
    <property type="molecule type" value="Genomic_DNA"/>
</dbReference>
<dbReference type="Proteomes" id="UP000712600">
    <property type="component" value="Unassembled WGS sequence"/>
</dbReference>
<accession>A0A8S9MZX3</accession>
<keyword evidence="1" id="KW-1133">Transmembrane helix</keyword>
<keyword evidence="1" id="KW-0812">Transmembrane</keyword>
<reference evidence="2" key="1">
    <citation type="submission" date="2019-12" db="EMBL/GenBank/DDBJ databases">
        <title>Genome sequencing and annotation of Brassica cretica.</title>
        <authorList>
            <person name="Studholme D.J."/>
            <person name="Sarris P."/>
        </authorList>
    </citation>
    <scope>NUCLEOTIDE SEQUENCE</scope>
    <source>
        <strain evidence="2">PFS-109/04</strain>
        <tissue evidence="2">Leaf</tissue>
    </source>
</reference>
<evidence type="ECO:0000313" key="3">
    <source>
        <dbReference type="Proteomes" id="UP000712600"/>
    </source>
</evidence>
<protein>
    <submittedName>
        <fullName evidence="2">Uncharacterized protein</fullName>
    </submittedName>
</protein>
<dbReference type="AlphaFoldDB" id="A0A8S9MZX3"/>
<organism evidence="2 3">
    <name type="scientific">Brassica cretica</name>
    <name type="common">Mustard</name>
    <dbReference type="NCBI Taxonomy" id="69181"/>
    <lineage>
        <taxon>Eukaryota</taxon>
        <taxon>Viridiplantae</taxon>
        <taxon>Streptophyta</taxon>
        <taxon>Embryophyta</taxon>
        <taxon>Tracheophyta</taxon>
        <taxon>Spermatophyta</taxon>
        <taxon>Magnoliopsida</taxon>
        <taxon>eudicotyledons</taxon>
        <taxon>Gunneridae</taxon>
        <taxon>Pentapetalae</taxon>
        <taxon>rosids</taxon>
        <taxon>malvids</taxon>
        <taxon>Brassicales</taxon>
        <taxon>Brassicaceae</taxon>
        <taxon>Brassiceae</taxon>
        <taxon>Brassica</taxon>
    </lineage>
</organism>
<comment type="caution">
    <text evidence="2">The sequence shown here is derived from an EMBL/GenBank/DDBJ whole genome shotgun (WGS) entry which is preliminary data.</text>
</comment>
<feature type="transmembrane region" description="Helical" evidence="1">
    <location>
        <begin position="92"/>
        <end position="115"/>
    </location>
</feature>
<proteinExistence type="predicted"/>
<gene>
    <name evidence="2" type="ORF">F2Q69_00056123</name>
</gene>
<evidence type="ECO:0000256" key="1">
    <source>
        <dbReference type="SAM" id="Phobius"/>
    </source>
</evidence>